<name>A0A8J5I6U2_ZINOF</name>
<keyword evidence="19" id="KW-1185">Reference proteome</keyword>
<evidence type="ECO:0000256" key="15">
    <source>
        <dbReference type="SAM" id="MobiDB-lite"/>
    </source>
</evidence>
<keyword evidence="7" id="KW-0479">Metal-binding</keyword>
<feature type="domain" description="RING-type" evidence="17">
    <location>
        <begin position="114"/>
        <end position="156"/>
    </location>
</feature>
<evidence type="ECO:0000256" key="2">
    <source>
        <dbReference type="ARBA" id="ARBA00004167"/>
    </source>
</evidence>
<dbReference type="SMART" id="SM00184">
    <property type="entry name" value="RING"/>
    <property type="match status" value="1"/>
</dbReference>
<keyword evidence="10" id="KW-0862">Zinc</keyword>
<feature type="region of interest" description="Disordered" evidence="15">
    <location>
        <begin position="361"/>
        <end position="382"/>
    </location>
</feature>
<sequence length="432" mass="47996">MLLLSHQSMARRSLLSAPPPPLVDFGSRITPSILLIIVILAIIFFVSGLLHLFVRYFLRHSNRSPDETEHATAFQGELQQLFHLHDAGVDQSFIDALPVFQYKSIAGVKDPFDCAVCLCEFEADDKLRLLPKCSHAFHIQCIDAWLLSHSTCPLCRASLLHDLSPGRSSSPMVLVLESGGESSSRENSFSSQRRESVSIDDVGDETAAKMEEIDVAVKLGKFRSVEISGSGTQEGGISSGREVDQRRCFSMGTFEYVMEERSTLRVSIKPVKSTASFKNPGGRSARSEYDCNSRREGFNGFHAAIISRGDEQNARKLHDGLPKRESFSVSKIWLRQRKEEAEARRAVSFRLPVIQSGKADLKLKQSSSPSSMAELDDSKWRSKNGNELELDSDVEAGGFHDGAVSRVDETPSFARRTLLWITGRQNKVDNCV</sequence>
<evidence type="ECO:0000256" key="14">
    <source>
        <dbReference type="PROSITE-ProRule" id="PRU00175"/>
    </source>
</evidence>
<dbReference type="GO" id="GO:0008270">
    <property type="term" value="F:zinc ion binding"/>
    <property type="evidence" value="ECO:0007669"/>
    <property type="project" value="UniProtKB-KW"/>
</dbReference>
<dbReference type="Proteomes" id="UP000734854">
    <property type="component" value="Unassembled WGS sequence"/>
</dbReference>
<evidence type="ECO:0000256" key="4">
    <source>
        <dbReference type="ARBA" id="ARBA00012483"/>
    </source>
</evidence>
<keyword evidence="8 14" id="KW-0863">Zinc-finger</keyword>
<dbReference type="CDD" id="cd16461">
    <property type="entry name" value="RING-H2_EL5-like"/>
    <property type="match status" value="1"/>
</dbReference>
<evidence type="ECO:0000259" key="17">
    <source>
        <dbReference type="PROSITE" id="PS50089"/>
    </source>
</evidence>
<dbReference type="OrthoDB" id="8062037at2759"/>
<evidence type="ECO:0000256" key="11">
    <source>
        <dbReference type="ARBA" id="ARBA00022989"/>
    </source>
</evidence>
<dbReference type="AlphaFoldDB" id="A0A8J5I6U2"/>
<evidence type="ECO:0000256" key="6">
    <source>
        <dbReference type="ARBA" id="ARBA00022692"/>
    </source>
</evidence>
<dbReference type="EMBL" id="JACMSC010000001">
    <property type="protein sequence ID" value="KAG6536983.1"/>
    <property type="molecule type" value="Genomic_DNA"/>
</dbReference>
<reference evidence="18 19" key="1">
    <citation type="submission" date="2020-08" db="EMBL/GenBank/DDBJ databases">
        <title>Plant Genome Project.</title>
        <authorList>
            <person name="Zhang R.-G."/>
        </authorList>
    </citation>
    <scope>NUCLEOTIDE SEQUENCE [LARGE SCALE GENOMIC DNA]</scope>
    <source>
        <tissue evidence="18">Rhizome</tissue>
    </source>
</reference>
<evidence type="ECO:0000256" key="7">
    <source>
        <dbReference type="ARBA" id="ARBA00022723"/>
    </source>
</evidence>
<evidence type="ECO:0000256" key="10">
    <source>
        <dbReference type="ARBA" id="ARBA00022833"/>
    </source>
</evidence>
<feature type="region of interest" description="Disordered" evidence="15">
    <location>
        <begin position="176"/>
        <end position="197"/>
    </location>
</feature>
<evidence type="ECO:0000256" key="1">
    <source>
        <dbReference type="ARBA" id="ARBA00000900"/>
    </source>
</evidence>
<organism evidence="18 19">
    <name type="scientific">Zingiber officinale</name>
    <name type="common">Ginger</name>
    <name type="synonym">Amomum zingiber</name>
    <dbReference type="NCBI Taxonomy" id="94328"/>
    <lineage>
        <taxon>Eukaryota</taxon>
        <taxon>Viridiplantae</taxon>
        <taxon>Streptophyta</taxon>
        <taxon>Embryophyta</taxon>
        <taxon>Tracheophyta</taxon>
        <taxon>Spermatophyta</taxon>
        <taxon>Magnoliopsida</taxon>
        <taxon>Liliopsida</taxon>
        <taxon>Zingiberales</taxon>
        <taxon>Zingiberaceae</taxon>
        <taxon>Zingiber</taxon>
    </lineage>
</organism>
<dbReference type="FunFam" id="3.30.40.10:FF:000231">
    <property type="entry name" value="RING-H2 finger protein ATL46"/>
    <property type="match status" value="1"/>
</dbReference>
<comment type="caution">
    <text evidence="18">The sequence shown here is derived from an EMBL/GenBank/DDBJ whole genome shotgun (WGS) entry which is preliminary data.</text>
</comment>
<feature type="compositionally biased region" description="Low complexity" evidence="15">
    <location>
        <begin position="177"/>
        <end position="191"/>
    </location>
</feature>
<comment type="subcellular location">
    <subcellularLocation>
        <location evidence="2">Membrane</location>
        <topology evidence="2">Single-pass membrane protein</topology>
    </subcellularLocation>
</comment>
<dbReference type="EC" id="2.3.2.27" evidence="4"/>
<dbReference type="PANTHER" id="PTHR45768">
    <property type="entry name" value="E3 UBIQUITIN-PROTEIN LIGASE RNF13-LIKE"/>
    <property type="match status" value="1"/>
</dbReference>
<feature type="transmembrane region" description="Helical" evidence="16">
    <location>
        <begin position="33"/>
        <end position="54"/>
    </location>
</feature>
<gene>
    <name evidence="18" type="ORF">ZIOFF_002061</name>
</gene>
<keyword evidence="6 16" id="KW-0812">Transmembrane</keyword>
<dbReference type="PANTHER" id="PTHR45768:SF10">
    <property type="entry name" value="RING-H2 FINGER PROTEIN ATL13-RELATED"/>
    <property type="match status" value="1"/>
</dbReference>
<comment type="catalytic activity">
    <reaction evidence="1">
        <text>S-ubiquitinyl-[E2 ubiquitin-conjugating enzyme]-L-cysteine + [acceptor protein]-L-lysine = [E2 ubiquitin-conjugating enzyme]-L-cysteine + N(6)-ubiquitinyl-[acceptor protein]-L-lysine.</text>
        <dbReference type="EC" id="2.3.2.27"/>
    </reaction>
</comment>
<evidence type="ECO:0000256" key="12">
    <source>
        <dbReference type="ARBA" id="ARBA00023136"/>
    </source>
</evidence>
<accession>A0A8J5I6U2</accession>
<evidence type="ECO:0000313" key="19">
    <source>
        <dbReference type="Proteomes" id="UP000734854"/>
    </source>
</evidence>
<keyword evidence="12 16" id="KW-0472">Membrane</keyword>
<dbReference type="Pfam" id="PF13639">
    <property type="entry name" value="zf-RING_2"/>
    <property type="match status" value="1"/>
</dbReference>
<evidence type="ECO:0000256" key="3">
    <source>
        <dbReference type="ARBA" id="ARBA00004906"/>
    </source>
</evidence>
<dbReference type="GO" id="GO:0016020">
    <property type="term" value="C:membrane"/>
    <property type="evidence" value="ECO:0007669"/>
    <property type="project" value="UniProtKB-SubCell"/>
</dbReference>
<proteinExistence type="inferred from homology"/>
<protein>
    <recommendedName>
        <fullName evidence="4">RING-type E3 ubiquitin transferase</fullName>
        <ecNumber evidence="4">2.3.2.27</ecNumber>
    </recommendedName>
</protein>
<evidence type="ECO:0000256" key="5">
    <source>
        <dbReference type="ARBA" id="ARBA00022679"/>
    </source>
</evidence>
<evidence type="ECO:0000256" key="13">
    <source>
        <dbReference type="ARBA" id="ARBA00024209"/>
    </source>
</evidence>
<dbReference type="GO" id="GO:0061630">
    <property type="term" value="F:ubiquitin protein ligase activity"/>
    <property type="evidence" value="ECO:0007669"/>
    <property type="project" value="UniProtKB-EC"/>
</dbReference>
<comment type="similarity">
    <text evidence="13">Belongs to the RING-type zinc finger family. ATL subfamily.</text>
</comment>
<dbReference type="PROSITE" id="PS50089">
    <property type="entry name" value="ZF_RING_2"/>
    <property type="match status" value="1"/>
</dbReference>
<evidence type="ECO:0000256" key="8">
    <source>
        <dbReference type="ARBA" id="ARBA00022771"/>
    </source>
</evidence>
<keyword evidence="11 16" id="KW-1133">Transmembrane helix</keyword>
<comment type="pathway">
    <text evidence="3">Protein modification; protein ubiquitination.</text>
</comment>
<evidence type="ECO:0000256" key="9">
    <source>
        <dbReference type="ARBA" id="ARBA00022786"/>
    </source>
</evidence>
<dbReference type="InterPro" id="IPR001841">
    <property type="entry name" value="Znf_RING"/>
</dbReference>
<keyword evidence="9" id="KW-0833">Ubl conjugation pathway</keyword>
<evidence type="ECO:0000256" key="16">
    <source>
        <dbReference type="SAM" id="Phobius"/>
    </source>
</evidence>
<evidence type="ECO:0000313" key="18">
    <source>
        <dbReference type="EMBL" id="KAG6536983.1"/>
    </source>
</evidence>
<keyword evidence="5" id="KW-0808">Transferase</keyword>